<feature type="chain" id="PRO_5046006442" evidence="1">
    <location>
        <begin position="26"/>
        <end position="278"/>
    </location>
</feature>
<feature type="signal peptide" evidence="1">
    <location>
        <begin position="1"/>
        <end position="25"/>
    </location>
</feature>
<gene>
    <name evidence="3" type="ORF">ACFO4R_02015</name>
</gene>
<reference evidence="4" key="1">
    <citation type="journal article" date="2019" name="Int. J. Syst. Evol. Microbiol.">
        <title>The Global Catalogue of Microorganisms (GCM) 10K type strain sequencing project: providing services to taxonomists for standard genome sequencing and annotation.</title>
        <authorList>
            <consortium name="The Broad Institute Genomics Platform"/>
            <consortium name="The Broad Institute Genome Sequencing Center for Infectious Disease"/>
            <person name="Wu L."/>
            <person name="Ma J."/>
        </authorList>
    </citation>
    <scope>NUCLEOTIDE SEQUENCE [LARGE SCALE GENOMIC DNA]</scope>
    <source>
        <strain evidence="4">CCUG 46385</strain>
    </source>
</reference>
<protein>
    <submittedName>
        <fullName evidence="3">Transglutaminase domain-containing protein</fullName>
    </submittedName>
</protein>
<accession>A0ABV9QHY9</accession>
<evidence type="ECO:0000259" key="2">
    <source>
        <dbReference type="Pfam" id="PF01841"/>
    </source>
</evidence>
<dbReference type="Proteomes" id="UP001595916">
    <property type="component" value="Unassembled WGS sequence"/>
</dbReference>
<dbReference type="EMBL" id="JBHSHL010000007">
    <property type="protein sequence ID" value="MFC4803848.1"/>
    <property type="molecule type" value="Genomic_DNA"/>
</dbReference>
<dbReference type="InterPro" id="IPR038765">
    <property type="entry name" value="Papain-like_cys_pep_sf"/>
</dbReference>
<dbReference type="Gene3D" id="3.10.620.30">
    <property type="match status" value="1"/>
</dbReference>
<keyword evidence="4" id="KW-1185">Reference proteome</keyword>
<evidence type="ECO:0000313" key="4">
    <source>
        <dbReference type="Proteomes" id="UP001595916"/>
    </source>
</evidence>
<feature type="domain" description="Transglutaminase-like" evidence="2">
    <location>
        <begin position="114"/>
        <end position="199"/>
    </location>
</feature>
<evidence type="ECO:0000313" key="3">
    <source>
        <dbReference type="EMBL" id="MFC4803848.1"/>
    </source>
</evidence>
<sequence length="278" mass="32541">MKKKLIPFVLLTLMFVQTAVAPSLASNSKFKYFDKEIKTELDKIYSSPNFVYGTQIKIHYTMNSKGKVTGYKIVQHQSEALKQKVQSANSVVRKFYLERIQKQFPPTEPDWRFKREMEIIRYMLENIDYAIDRYNTDTISDDDATAYGALVKKEAVCQGYAHTFYLLATRCGLEAHIVSNGDHAWNIIKLDDGNYYHVDVTWEDPYESDTGRPNKEYGYKKLRNRYINLTSEEIRMRDERGFHKTWTPNKFECNSLTYGPDKVESYIKELTGTSTDMR</sequence>
<comment type="caution">
    <text evidence="3">The sequence shown here is derived from an EMBL/GenBank/DDBJ whole genome shotgun (WGS) entry which is preliminary data.</text>
</comment>
<name>A0ABV9QHY9_9FIRM</name>
<proteinExistence type="predicted"/>
<dbReference type="InterPro" id="IPR002931">
    <property type="entry name" value="Transglutaminase-like"/>
</dbReference>
<keyword evidence="1" id="KW-0732">Signal</keyword>
<dbReference type="SUPFAM" id="SSF54001">
    <property type="entry name" value="Cysteine proteinases"/>
    <property type="match status" value="1"/>
</dbReference>
<dbReference type="RefSeq" id="WP_379787315.1">
    <property type="nucleotide sequence ID" value="NZ_JBHSHL010000007.1"/>
</dbReference>
<dbReference type="Pfam" id="PF01841">
    <property type="entry name" value="Transglut_core"/>
    <property type="match status" value="1"/>
</dbReference>
<organism evidence="3 4">
    <name type="scientific">Filifactor villosus</name>
    <dbReference type="NCBI Taxonomy" id="29374"/>
    <lineage>
        <taxon>Bacteria</taxon>
        <taxon>Bacillati</taxon>
        <taxon>Bacillota</taxon>
        <taxon>Clostridia</taxon>
        <taxon>Peptostreptococcales</taxon>
        <taxon>Filifactoraceae</taxon>
        <taxon>Filifactor</taxon>
    </lineage>
</organism>
<evidence type="ECO:0000256" key="1">
    <source>
        <dbReference type="SAM" id="SignalP"/>
    </source>
</evidence>